<dbReference type="OrthoDB" id="4377282at2"/>
<dbReference type="PANTHER" id="PTHR34724">
    <property type="entry name" value="OS12G0596101 PROTEIN"/>
    <property type="match status" value="1"/>
</dbReference>
<evidence type="ECO:0000313" key="2">
    <source>
        <dbReference type="Proteomes" id="UP000192366"/>
    </source>
</evidence>
<dbReference type="PANTHER" id="PTHR34724:SF2">
    <property type="entry name" value="OS12G0596101 PROTEIN"/>
    <property type="match status" value="1"/>
</dbReference>
<dbReference type="STRING" id="564198.BST17_00100"/>
<dbReference type="EMBL" id="MVHJ01000001">
    <property type="protein sequence ID" value="ORA06921.1"/>
    <property type="molecule type" value="Genomic_DNA"/>
</dbReference>
<dbReference type="Proteomes" id="UP000192366">
    <property type="component" value="Unassembled WGS sequence"/>
</dbReference>
<proteinExistence type="predicted"/>
<comment type="caution">
    <text evidence="1">The sequence shown here is derived from an EMBL/GenBank/DDBJ whole genome shotgun (WGS) entry which is preliminary data.</text>
</comment>
<dbReference type="AlphaFoldDB" id="A0A1W9Z3M1"/>
<gene>
    <name evidence="1" type="ORF">BST17_00100</name>
</gene>
<reference evidence="1 2" key="1">
    <citation type="submission" date="2017-02" db="EMBL/GenBank/DDBJ databases">
        <title>The new phylogeny of genus Mycobacterium.</title>
        <authorList>
            <person name="Tortoli E."/>
            <person name="Trovato A."/>
            <person name="Cirillo D.M."/>
        </authorList>
    </citation>
    <scope>NUCLEOTIDE SEQUENCE [LARGE SCALE GENOMIC DNA]</scope>
    <source>
        <strain evidence="1 2">DSM 45578</strain>
    </source>
</reference>
<evidence type="ECO:0000313" key="1">
    <source>
        <dbReference type="EMBL" id="ORA06921.1"/>
    </source>
</evidence>
<name>A0A1W9Z3M1_MYCBA</name>
<sequence>MRQRDASRREGVLSVCYAVTCRVCGNATWDGCGQHVDDVMRSVPPAHRCRCVKKTGSPPTIPAIFRRRRRG</sequence>
<organism evidence="1 2">
    <name type="scientific">Mycolicibacterium bacteremicum</name>
    <name type="common">Mycobacterium bacteremicum</name>
    <dbReference type="NCBI Taxonomy" id="564198"/>
    <lineage>
        <taxon>Bacteria</taxon>
        <taxon>Bacillati</taxon>
        <taxon>Actinomycetota</taxon>
        <taxon>Actinomycetes</taxon>
        <taxon>Mycobacteriales</taxon>
        <taxon>Mycobacteriaceae</taxon>
        <taxon>Mycolicibacterium</taxon>
    </lineage>
</organism>
<keyword evidence="2" id="KW-1185">Reference proteome</keyword>
<protein>
    <submittedName>
        <fullName evidence="1">Uncharacterized protein</fullName>
    </submittedName>
</protein>
<accession>A0A1W9Z3M1</accession>